<keyword evidence="1" id="KW-0812">Transmembrane</keyword>
<sequence>MRRCERLGRQRVGSYSFIAIIVGLLVGIATVLGQGVLPGNWNSLANSGTVWLIPAFFIGGLGTTRRRAMAGAAISLIGMVAGYYGYAKFVQHVPHSLYYIAVWSAAAVVGGVIFGLGGNLWRRERGGWHMAGSGLLGGLFVTEGLHILTHAGYGHMRAVGWTELAVGFVWILVLERSWPARFLSLAAMLPVVALGMIGYGLLNAVTS</sequence>
<evidence type="ECO:0008006" key="4">
    <source>
        <dbReference type="Google" id="ProtNLM"/>
    </source>
</evidence>
<feature type="transmembrane region" description="Helical" evidence="1">
    <location>
        <begin position="68"/>
        <end position="86"/>
    </location>
</feature>
<organism evidence="2 3">
    <name type="scientific">Paenibacillus glycinis</name>
    <dbReference type="NCBI Taxonomy" id="2697035"/>
    <lineage>
        <taxon>Bacteria</taxon>
        <taxon>Bacillati</taxon>
        <taxon>Bacillota</taxon>
        <taxon>Bacilli</taxon>
        <taxon>Bacillales</taxon>
        <taxon>Paenibacillaceae</taxon>
        <taxon>Paenibacillus</taxon>
    </lineage>
</organism>
<keyword evidence="1" id="KW-1133">Transmembrane helix</keyword>
<evidence type="ECO:0000313" key="2">
    <source>
        <dbReference type="EMBL" id="NBD25379.1"/>
    </source>
</evidence>
<feature type="transmembrane region" description="Helical" evidence="1">
    <location>
        <begin position="182"/>
        <end position="202"/>
    </location>
</feature>
<protein>
    <recommendedName>
        <fullName evidence="4">DUF5668 domain-containing protein</fullName>
    </recommendedName>
</protein>
<dbReference type="InterPro" id="IPR045393">
    <property type="entry name" value="DUF6518"/>
</dbReference>
<comment type="caution">
    <text evidence="2">The sequence shown here is derived from an EMBL/GenBank/DDBJ whole genome shotgun (WGS) entry which is preliminary data.</text>
</comment>
<keyword evidence="3" id="KW-1185">Reference proteome</keyword>
<feature type="transmembrane region" description="Helical" evidence="1">
    <location>
        <begin position="98"/>
        <end position="121"/>
    </location>
</feature>
<evidence type="ECO:0000256" key="1">
    <source>
        <dbReference type="SAM" id="Phobius"/>
    </source>
</evidence>
<feature type="transmembrane region" description="Helical" evidence="1">
    <location>
        <begin position="133"/>
        <end position="152"/>
    </location>
</feature>
<dbReference type="Proteomes" id="UP000665561">
    <property type="component" value="Unassembled WGS sequence"/>
</dbReference>
<dbReference type="EMBL" id="JAAAMV010000012">
    <property type="protein sequence ID" value="NBD25379.1"/>
    <property type="molecule type" value="Genomic_DNA"/>
</dbReference>
<proteinExistence type="predicted"/>
<feature type="transmembrane region" description="Helical" evidence="1">
    <location>
        <begin position="44"/>
        <end position="61"/>
    </location>
</feature>
<reference evidence="2 3" key="1">
    <citation type="submission" date="2020-01" db="EMBL/GenBank/DDBJ databases">
        <title>Paenibacillus soybeanensis sp. nov. isolated from the nodules of soybean (Glycine max(L.) Merr).</title>
        <authorList>
            <person name="Wang H."/>
        </authorList>
    </citation>
    <scope>NUCLEOTIDE SEQUENCE [LARGE SCALE GENOMIC DNA]</scope>
    <source>
        <strain evidence="2 3">T1</strain>
    </source>
</reference>
<feature type="transmembrane region" description="Helical" evidence="1">
    <location>
        <begin position="158"/>
        <end position="175"/>
    </location>
</feature>
<gene>
    <name evidence="2" type="ORF">GT019_15965</name>
</gene>
<feature type="transmembrane region" description="Helical" evidence="1">
    <location>
        <begin position="12"/>
        <end position="32"/>
    </location>
</feature>
<dbReference type="Pfam" id="PF20128">
    <property type="entry name" value="DUF6518"/>
    <property type="match status" value="1"/>
</dbReference>
<name>A0ABW9XSQ8_9BACL</name>
<evidence type="ECO:0000313" key="3">
    <source>
        <dbReference type="Proteomes" id="UP000665561"/>
    </source>
</evidence>
<accession>A0ABW9XSQ8</accession>
<keyword evidence="1" id="KW-0472">Membrane</keyword>